<dbReference type="EMBL" id="AP028679">
    <property type="protein sequence ID" value="BEQ16694.1"/>
    <property type="molecule type" value="Genomic_DNA"/>
</dbReference>
<feature type="repeat" description="TPR" evidence="1">
    <location>
        <begin position="311"/>
        <end position="344"/>
    </location>
</feature>
<evidence type="ECO:0008006" key="6">
    <source>
        <dbReference type="Google" id="ProtNLM"/>
    </source>
</evidence>
<dbReference type="Gene3D" id="1.25.40.10">
    <property type="entry name" value="Tetratricopeptide repeat domain"/>
    <property type="match status" value="2"/>
</dbReference>
<protein>
    <recommendedName>
        <fullName evidence="6">Tetratricopeptide repeat protein</fullName>
    </recommendedName>
</protein>
<dbReference type="Pfam" id="PF13432">
    <property type="entry name" value="TPR_16"/>
    <property type="match status" value="2"/>
</dbReference>
<feature type="signal peptide" evidence="3">
    <location>
        <begin position="1"/>
        <end position="21"/>
    </location>
</feature>
<keyword evidence="1" id="KW-0802">TPR repeat</keyword>
<keyword evidence="3" id="KW-0732">Signal</keyword>
<gene>
    <name evidence="4" type="ORF">FAK_37600</name>
</gene>
<dbReference type="KEGG" id="dmp:FAK_37600"/>
<evidence type="ECO:0000313" key="4">
    <source>
        <dbReference type="EMBL" id="BEQ16694.1"/>
    </source>
</evidence>
<dbReference type="PROSITE" id="PS50005">
    <property type="entry name" value="TPR"/>
    <property type="match status" value="1"/>
</dbReference>
<dbReference type="PANTHER" id="PTHR44395">
    <property type="match status" value="1"/>
</dbReference>
<evidence type="ECO:0000256" key="2">
    <source>
        <dbReference type="SAM" id="MobiDB-lite"/>
    </source>
</evidence>
<dbReference type="GO" id="GO:0035269">
    <property type="term" value="P:protein O-linked glycosylation via mannose"/>
    <property type="evidence" value="ECO:0007669"/>
    <property type="project" value="TreeGrafter"/>
</dbReference>
<dbReference type="SUPFAM" id="SSF48452">
    <property type="entry name" value="TPR-like"/>
    <property type="match status" value="1"/>
</dbReference>
<feature type="region of interest" description="Disordered" evidence="2">
    <location>
        <begin position="339"/>
        <end position="364"/>
    </location>
</feature>
<proteinExistence type="predicted"/>
<dbReference type="Proteomes" id="UP001366166">
    <property type="component" value="Chromosome"/>
</dbReference>
<dbReference type="InterPro" id="IPR011990">
    <property type="entry name" value="TPR-like_helical_dom_sf"/>
</dbReference>
<dbReference type="SMART" id="SM00028">
    <property type="entry name" value="TPR"/>
    <property type="match status" value="4"/>
</dbReference>
<reference evidence="5" key="1">
    <citation type="journal article" date="2023" name="Arch. Microbiol.">
        <title>Desulfoferula mesophilus gen. nov. sp. nov., a mesophilic sulfate-reducing bacterium isolated from a brackish lake sediment.</title>
        <authorList>
            <person name="Watanabe T."/>
            <person name="Yabe T."/>
            <person name="Tsuji J.M."/>
            <person name="Fukui M."/>
        </authorList>
    </citation>
    <scope>NUCLEOTIDE SEQUENCE [LARGE SCALE GENOMIC DNA]</scope>
    <source>
        <strain evidence="5">12FAK</strain>
    </source>
</reference>
<feature type="chain" id="PRO_5043336429" description="Tetratricopeptide repeat protein" evidence="3">
    <location>
        <begin position="22"/>
        <end position="435"/>
    </location>
</feature>
<sequence>MKHSLLIALLTLLLAAAPALAAPAEPCTATEPRLNRSAHQALFEAQKLMDGHKDAEAAKRLAAYAKDHPEGHPQVWFLRGVLAYQAKKRDEAGVYFAKAMEAWPCFQAAVRNLGVVRFEQGKPAEAAGLAFRAYQLSKPKDYNLLYEAAVFRLSAKQAAQALPWLEELAARPQPKKAWLTAQLRAYLDLQRRREAAQVLQRLLARWPEDATLWRMGASLASLNKDYAGAAAALAVAYRLQPPQAAGWQQLAELYRAAGAPLAAIPYYQKAWGGEPKQIKQLDLLADLYVQGRDLDQAAVWSLKAAQAAPTAKRWARAGRIYLEQKDYVRAHDAYSQAAKLDERAQSKNQGKNKGKNKKEGKGKDDRGGRYWLLAGYAAWQDERLAQAEAAFGHALHRAAKNSKTAQEAARGLKAVRELRRQKTQDQSAIIAGGEA</sequence>
<dbReference type="GO" id="GO:0000030">
    <property type="term" value="F:mannosyltransferase activity"/>
    <property type="evidence" value="ECO:0007669"/>
    <property type="project" value="TreeGrafter"/>
</dbReference>
<keyword evidence="5" id="KW-1185">Reference proteome</keyword>
<evidence type="ECO:0000256" key="1">
    <source>
        <dbReference type="PROSITE-ProRule" id="PRU00339"/>
    </source>
</evidence>
<dbReference type="PANTHER" id="PTHR44395:SF1">
    <property type="entry name" value="PROTEIN O-MANNOSYL-TRANSFERASE TMTC3"/>
    <property type="match status" value="1"/>
</dbReference>
<evidence type="ECO:0000256" key="3">
    <source>
        <dbReference type="SAM" id="SignalP"/>
    </source>
</evidence>
<evidence type="ECO:0000313" key="5">
    <source>
        <dbReference type="Proteomes" id="UP001366166"/>
    </source>
</evidence>
<dbReference type="InterPro" id="IPR019734">
    <property type="entry name" value="TPR_rpt"/>
</dbReference>
<dbReference type="RefSeq" id="WP_338602890.1">
    <property type="nucleotide sequence ID" value="NZ_AP028679.1"/>
</dbReference>
<organism evidence="4 5">
    <name type="scientific">Desulfoferula mesophila</name>
    <dbReference type="NCBI Taxonomy" id="3058419"/>
    <lineage>
        <taxon>Bacteria</taxon>
        <taxon>Pseudomonadati</taxon>
        <taxon>Thermodesulfobacteriota</taxon>
        <taxon>Desulfarculia</taxon>
        <taxon>Desulfarculales</taxon>
        <taxon>Desulfarculaceae</taxon>
        <taxon>Desulfoferula</taxon>
    </lineage>
</organism>
<accession>A0AAU9ENR0</accession>
<name>A0AAU9ENR0_9BACT</name>
<dbReference type="AlphaFoldDB" id="A0AAU9ENR0"/>